<dbReference type="RefSeq" id="WP_149403641.1">
    <property type="nucleotide sequence ID" value="NZ_BIXY01000082.1"/>
</dbReference>
<dbReference type="SUPFAM" id="SSF48452">
    <property type="entry name" value="TPR-like"/>
    <property type="match status" value="1"/>
</dbReference>
<keyword evidence="5" id="KW-0472">Membrane</keyword>
<feature type="repeat" description="TPR" evidence="3">
    <location>
        <begin position="373"/>
        <end position="406"/>
    </location>
</feature>
<keyword evidence="2 3" id="KW-0802">TPR repeat</keyword>
<dbReference type="InterPro" id="IPR011600">
    <property type="entry name" value="Pept_C14_caspase"/>
</dbReference>
<dbReference type="Proteomes" id="UP000322530">
    <property type="component" value="Unassembled WGS sequence"/>
</dbReference>
<dbReference type="EMBL" id="BIXY01000082">
    <property type="protein sequence ID" value="GCF10771.1"/>
    <property type="molecule type" value="Genomic_DNA"/>
</dbReference>
<evidence type="ECO:0000256" key="1">
    <source>
        <dbReference type="ARBA" id="ARBA00022737"/>
    </source>
</evidence>
<accession>A0A5A5TGR7</accession>
<dbReference type="Gene3D" id="3.40.50.1460">
    <property type="match status" value="1"/>
</dbReference>
<proteinExistence type="predicted"/>
<keyword evidence="1" id="KW-0677">Repeat</keyword>
<dbReference type="InterPro" id="IPR019734">
    <property type="entry name" value="TPR_rpt"/>
</dbReference>
<keyword evidence="5" id="KW-1133">Transmembrane helix</keyword>
<dbReference type="AlphaFoldDB" id="A0A5A5TGR7"/>
<dbReference type="Pfam" id="PF14559">
    <property type="entry name" value="TPR_19"/>
    <property type="match status" value="1"/>
</dbReference>
<feature type="compositionally biased region" description="Low complexity" evidence="4">
    <location>
        <begin position="329"/>
        <end position="339"/>
    </location>
</feature>
<sequence length="620" mass="66428">MYSGELTKVPAQKESPRHLGLIVGVNDYQDSTFRPLHYAENDARALAQWLVNNQGGKWSPPDVQLVQGQHATRELIESLITQICITKAGAGDSILLYFAGHAFVDERSGEGYLAFSNSRYQDPTTCLSLLSFAQHILTRSHASQILCIFDCFQTGPIWSMRRTSPFDSKPLLGTSIHTLLQTQSNRLCLCSCRGNELAAESGEHGIGQLVHSMVLGLCGPALDQTTGSVTLAKLHAYLFGVLPEQQRPQLFGQQQTPFVIVGDLPNGDEMPLPPLSPNLSPAGIAGNAGQQTSGLLKRNMTYGAAATAATVTPPQQSPSPTASGQYLASAFEQQRQQQSQQMLERAQQLMLEQNYGEAFNLVEQVLQAAPNDLPALILKGQLLGTGGRYREAQSTVEHILQLDPDNAMGWSMRAVVLSNLGQHQTALEAVERSLELDPQNPETYAIKNNIMGSLALTQSGIRRLNGGQMESAAQQKTEPRSSFGKTVGSSLGLSLLGLVLEIVGVVLLAAVVSFPYAGLLVSSIGMGIACVSAARGAYRHGFGTVLSVAIVSILVAIVLGGSYVAGHARIYAQISQHPTLLQPILLLVVWLAATIVIPLILTLGGFLSGIPARSRRKSNA</sequence>
<evidence type="ECO:0000313" key="8">
    <source>
        <dbReference type="Proteomes" id="UP000322530"/>
    </source>
</evidence>
<dbReference type="InterPro" id="IPR051685">
    <property type="entry name" value="Ycf3/AcsC/BcsC/TPR_MFPF"/>
</dbReference>
<dbReference type="SMART" id="SM00028">
    <property type="entry name" value="TPR"/>
    <property type="match status" value="3"/>
</dbReference>
<feature type="domain" description="Peptidase C14 caspase" evidence="6">
    <location>
        <begin position="19"/>
        <end position="203"/>
    </location>
</feature>
<feature type="region of interest" description="Disordered" evidence="4">
    <location>
        <begin position="308"/>
        <end position="339"/>
    </location>
</feature>
<evidence type="ECO:0000256" key="5">
    <source>
        <dbReference type="SAM" id="Phobius"/>
    </source>
</evidence>
<feature type="compositionally biased region" description="Low complexity" evidence="4">
    <location>
        <begin position="308"/>
        <end position="321"/>
    </location>
</feature>
<organism evidence="7 8">
    <name type="scientific">Dictyobacter arantiisoli</name>
    <dbReference type="NCBI Taxonomy" id="2014874"/>
    <lineage>
        <taxon>Bacteria</taxon>
        <taxon>Bacillati</taxon>
        <taxon>Chloroflexota</taxon>
        <taxon>Ktedonobacteria</taxon>
        <taxon>Ktedonobacterales</taxon>
        <taxon>Dictyobacteraceae</taxon>
        <taxon>Dictyobacter</taxon>
    </lineage>
</organism>
<reference evidence="7 8" key="1">
    <citation type="submission" date="2019-01" db="EMBL/GenBank/DDBJ databases">
        <title>Draft genome sequence of Dictyobacter sp. Uno17.</title>
        <authorList>
            <person name="Wang C.M."/>
            <person name="Zheng Y."/>
            <person name="Sakai Y."/>
            <person name="Abe K."/>
            <person name="Yokota A."/>
            <person name="Yabe S."/>
        </authorList>
    </citation>
    <scope>NUCLEOTIDE SEQUENCE [LARGE SCALE GENOMIC DNA]</scope>
    <source>
        <strain evidence="7 8">Uno17</strain>
    </source>
</reference>
<dbReference type="GO" id="GO:0006508">
    <property type="term" value="P:proteolysis"/>
    <property type="evidence" value="ECO:0007669"/>
    <property type="project" value="InterPro"/>
</dbReference>
<dbReference type="Pfam" id="PF00656">
    <property type="entry name" value="Peptidase_C14"/>
    <property type="match status" value="1"/>
</dbReference>
<name>A0A5A5TGR7_9CHLR</name>
<dbReference type="InterPro" id="IPR029030">
    <property type="entry name" value="Caspase-like_dom_sf"/>
</dbReference>
<dbReference type="Gene3D" id="1.25.40.10">
    <property type="entry name" value="Tetratricopeptide repeat domain"/>
    <property type="match status" value="1"/>
</dbReference>
<dbReference type="PANTHER" id="PTHR44943:SF8">
    <property type="entry name" value="TPR REPEAT-CONTAINING PROTEIN MJ0263"/>
    <property type="match status" value="1"/>
</dbReference>
<protein>
    <recommendedName>
        <fullName evidence="6">Peptidase C14 caspase domain-containing protein</fullName>
    </recommendedName>
</protein>
<keyword evidence="8" id="KW-1185">Reference proteome</keyword>
<evidence type="ECO:0000256" key="3">
    <source>
        <dbReference type="PROSITE-ProRule" id="PRU00339"/>
    </source>
</evidence>
<comment type="caution">
    <text evidence="7">The sequence shown here is derived from an EMBL/GenBank/DDBJ whole genome shotgun (WGS) entry which is preliminary data.</text>
</comment>
<evidence type="ECO:0000313" key="7">
    <source>
        <dbReference type="EMBL" id="GCF10771.1"/>
    </source>
</evidence>
<dbReference type="PANTHER" id="PTHR44943">
    <property type="entry name" value="CELLULOSE SYNTHASE OPERON PROTEIN C"/>
    <property type="match status" value="1"/>
</dbReference>
<dbReference type="GO" id="GO:0004197">
    <property type="term" value="F:cysteine-type endopeptidase activity"/>
    <property type="evidence" value="ECO:0007669"/>
    <property type="project" value="InterPro"/>
</dbReference>
<evidence type="ECO:0000256" key="4">
    <source>
        <dbReference type="SAM" id="MobiDB-lite"/>
    </source>
</evidence>
<evidence type="ECO:0000256" key="2">
    <source>
        <dbReference type="ARBA" id="ARBA00022803"/>
    </source>
</evidence>
<evidence type="ECO:0000259" key="6">
    <source>
        <dbReference type="Pfam" id="PF00656"/>
    </source>
</evidence>
<dbReference type="SUPFAM" id="SSF52129">
    <property type="entry name" value="Caspase-like"/>
    <property type="match status" value="1"/>
</dbReference>
<feature type="transmembrane region" description="Helical" evidence="5">
    <location>
        <begin position="541"/>
        <end position="564"/>
    </location>
</feature>
<keyword evidence="5" id="KW-0812">Transmembrane</keyword>
<feature type="transmembrane region" description="Helical" evidence="5">
    <location>
        <begin position="584"/>
        <end position="607"/>
    </location>
</feature>
<dbReference type="InterPro" id="IPR011990">
    <property type="entry name" value="TPR-like_helical_dom_sf"/>
</dbReference>
<feature type="repeat" description="TPR" evidence="3">
    <location>
        <begin position="407"/>
        <end position="440"/>
    </location>
</feature>
<gene>
    <name evidence="7" type="ORF">KDI_43350</name>
</gene>
<dbReference type="OrthoDB" id="143111at2"/>
<dbReference type="PROSITE" id="PS50005">
    <property type="entry name" value="TPR"/>
    <property type="match status" value="2"/>
</dbReference>